<sequence length="435" mass="45411">MLQGTAFDLSTVGYTQSEFFLSGNAASYVPIAPFDPDGRWQVTQASTSPYTTRIVVNRPADPAAFNGTVVVEWLNVSAGMDSAPEWIYTHNELIREGFAWVGVSAQAVGVNAAKAADPVRYAGLSHPGDSYSYDIYSQAGKAVKDSAATVLDGLRPRTVLANGESQSAFRLTTYVNAIHPLVSVYDGFLVHSRRDIGAPLSQAPQANVPTPAVVRFRTDLDAPVLVVQAENDVLALGSLAARQDDTPRLRLWEVAGTAHADAYIGLGAGDDGSGTAGLQGLNLMLSPPTRTGCASPINTGQAHYVLDTAQYALNRWVTTGIPPAKAPRLQVDTSGPAPAFVLDAHGNVNGGVRTPAVDAPLATLSGLGQAGESFCFLFGTTTPFGAEKLGALYPTHASFVAKWSASTARGAAAGFIRPADAAELVRAAVRSDIGG</sequence>
<feature type="domain" description="Alpha/beta hydrolase" evidence="1">
    <location>
        <begin position="4"/>
        <end position="426"/>
    </location>
</feature>
<evidence type="ECO:0000313" key="2">
    <source>
        <dbReference type="EMBL" id="NEC90934.1"/>
    </source>
</evidence>
<organism evidence="2">
    <name type="scientific">Streptomyces sp. SID12501</name>
    <dbReference type="NCBI Taxonomy" id="2706042"/>
    <lineage>
        <taxon>Bacteria</taxon>
        <taxon>Bacillati</taxon>
        <taxon>Actinomycetota</taxon>
        <taxon>Actinomycetes</taxon>
        <taxon>Kitasatosporales</taxon>
        <taxon>Streptomycetaceae</taxon>
        <taxon>Streptomyces</taxon>
    </lineage>
</organism>
<dbReference type="Pfam" id="PF20091">
    <property type="entry name" value="Abhydrolase_10"/>
    <property type="match status" value="1"/>
</dbReference>
<name>A0A6B3C3D2_9ACTN</name>
<protein>
    <recommendedName>
        <fullName evidence="1">Alpha/beta hydrolase domain-containing protein</fullName>
    </recommendedName>
</protein>
<comment type="caution">
    <text evidence="2">The sequence shown here is derived from an EMBL/GenBank/DDBJ whole genome shotgun (WGS) entry which is preliminary data.</text>
</comment>
<proteinExistence type="predicted"/>
<evidence type="ECO:0000259" key="1">
    <source>
        <dbReference type="Pfam" id="PF20091"/>
    </source>
</evidence>
<dbReference type="InterPro" id="IPR045394">
    <property type="entry name" value="Abhydrolase_dom"/>
</dbReference>
<gene>
    <name evidence="2" type="ORF">G3I71_35200</name>
</gene>
<reference evidence="2" key="1">
    <citation type="submission" date="2020-01" db="EMBL/GenBank/DDBJ databases">
        <title>Insect and environment-associated Actinomycetes.</title>
        <authorList>
            <person name="Currrie C."/>
            <person name="Chevrette M."/>
            <person name="Carlson C."/>
            <person name="Stubbendieck R."/>
            <person name="Wendt-Pienkowski E."/>
        </authorList>
    </citation>
    <scope>NUCLEOTIDE SEQUENCE</scope>
    <source>
        <strain evidence="2">SID12501</strain>
    </source>
</reference>
<dbReference type="EMBL" id="JAAGLU010000037">
    <property type="protein sequence ID" value="NEC90934.1"/>
    <property type="molecule type" value="Genomic_DNA"/>
</dbReference>
<dbReference type="AlphaFoldDB" id="A0A6B3C3D2"/>
<accession>A0A6B3C3D2</accession>